<dbReference type="InterPro" id="IPR042618">
    <property type="entry name" value="IQCG"/>
</dbReference>
<evidence type="ECO:0000256" key="5">
    <source>
        <dbReference type="ARBA" id="ARBA00023273"/>
    </source>
</evidence>
<dbReference type="CDD" id="cd23766">
    <property type="entry name" value="IQCG"/>
    <property type="match status" value="1"/>
</dbReference>
<evidence type="ECO:0000256" key="4">
    <source>
        <dbReference type="ARBA" id="ARBA00023212"/>
    </source>
</evidence>
<keyword evidence="8" id="KW-1185">Reference proteome</keyword>
<dbReference type="GO" id="GO:0044782">
    <property type="term" value="P:cilium organization"/>
    <property type="evidence" value="ECO:0007669"/>
    <property type="project" value="TreeGrafter"/>
</dbReference>
<evidence type="ECO:0000256" key="3">
    <source>
        <dbReference type="ARBA" id="ARBA00022490"/>
    </source>
</evidence>
<reference evidence="7 8" key="1">
    <citation type="submission" date="2015-07" db="EMBL/GenBank/DDBJ databases">
        <title>The genome of Habropoda laboriosa.</title>
        <authorList>
            <person name="Pan H."/>
            <person name="Kapheim K."/>
        </authorList>
    </citation>
    <scope>NUCLEOTIDE SEQUENCE [LARGE SCALE GENOMIC DNA]</scope>
    <source>
        <strain evidence="7">0110345459</strain>
    </source>
</reference>
<protein>
    <submittedName>
        <fullName evidence="7">IQ domain-containing protein G</fullName>
    </submittedName>
</protein>
<feature type="coiled-coil region" evidence="6">
    <location>
        <begin position="236"/>
        <end position="278"/>
    </location>
</feature>
<accession>A0A0L7QR11</accession>
<comment type="subcellular location">
    <subcellularLocation>
        <location evidence="2">Cell projection</location>
    </subcellularLocation>
    <subcellularLocation>
        <location evidence="1">Cytoplasm</location>
        <location evidence="1">Cytoskeleton</location>
    </subcellularLocation>
</comment>
<proteinExistence type="predicted"/>
<keyword evidence="3" id="KW-0963">Cytoplasm</keyword>
<evidence type="ECO:0000256" key="1">
    <source>
        <dbReference type="ARBA" id="ARBA00004245"/>
    </source>
</evidence>
<keyword evidence="6" id="KW-0175">Coiled coil</keyword>
<dbReference type="GO" id="GO:0031514">
    <property type="term" value="C:motile cilium"/>
    <property type="evidence" value="ECO:0007669"/>
    <property type="project" value="TreeGrafter"/>
</dbReference>
<keyword evidence="5" id="KW-0966">Cell projection</keyword>
<evidence type="ECO:0000256" key="6">
    <source>
        <dbReference type="SAM" id="Coils"/>
    </source>
</evidence>
<dbReference type="PANTHER" id="PTHR14871:SF1">
    <property type="entry name" value="DYNEIN REGULATORY COMPLEX PROTEIN 9"/>
    <property type="match status" value="1"/>
</dbReference>
<dbReference type="GO" id="GO:0005856">
    <property type="term" value="C:cytoskeleton"/>
    <property type="evidence" value="ECO:0007669"/>
    <property type="project" value="UniProtKB-SubCell"/>
</dbReference>
<dbReference type="STRING" id="597456.A0A0L7QR11"/>
<keyword evidence="4" id="KW-0206">Cytoskeleton</keyword>
<dbReference type="EMBL" id="KQ414786">
    <property type="protein sequence ID" value="KOC60931.1"/>
    <property type="molecule type" value="Genomic_DNA"/>
</dbReference>
<organism evidence="7 8">
    <name type="scientific">Habropoda laboriosa</name>
    <dbReference type="NCBI Taxonomy" id="597456"/>
    <lineage>
        <taxon>Eukaryota</taxon>
        <taxon>Metazoa</taxon>
        <taxon>Ecdysozoa</taxon>
        <taxon>Arthropoda</taxon>
        <taxon>Hexapoda</taxon>
        <taxon>Insecta</taxon>
        <taxon>Pterygota</taxon>
        <taxon>Neoptera</taxon>
        <taxon>Endopterygota</taxon>
        <taxon>Hymenoptera</taxon>
        <taxon>Apocrita</taxon>
        <taxon>Aculeata</taxon>
        <taxon>Apoidea</taxon>
        <taxon>Anthophila</taxon>
        <taxon>Apidae</taxon>
        <taxon>Habropoda</taxon>
    </lineage>
</organism>
<evidence type="ECO:0000313" key="8">
    <source>
        <dbReference type="Proteomes" id="UP000053825"/>
    </source>
</evidence>
<dbReference type="PANTHER" id="PTHR14871">
    <property type="entry name" value="DYNEIN REGULATORY COMPLEX PROTEIN 9"/>
    <property type="match status" value="1"/>
</dbReference>
<dbReference type="PROSITE" id="PS50096">
    <property type="entry name" value="IQ"/>
    <property type="match status" value="1"/>
</dbReference>
<evidence type="ECO:0000313" key="7">
    <source>
        <dbReference type="EMBL" id="KOC60931.1"/>
    </source>
</evidence>
<sequence>MATLAADDSPAAFSSPERAAILAMLEEFTDALAIYHNTLKKPTKHDNDIPVDDTSCLDASSSREIEDAKERAASVKVYENSLYIRRIMEELKEEIRDRGTFEVVTREIETILAGEKEEEALLTEQKRLGEAAAELQRIIEEESLANEKERRRLLMELAEEQRSVEKLKLIADAEVKYVGEWERARYEQISLRCDMEIKKFEKILNDCRVRERNEERVHDALANFLIQETTTLEGTRKEWEERYAREKEVYEKEIRQLRIEIEARRKELDDLKEEYHRNQEFIDAYLKEKETVRMAKEVQERMEKSAIKIEAWWRGVMVRRKLGPYRPVEKKKKRQSKTKK</sequence>
<evidence type="ECO:0000256" key="2">
    <source>
        <dbReference type="ARBA" id="ARBA00004316"/>
    </source>
</evidence>
<dbReference type="AlphaFoldDB" id="A0A0L7QR11"/>
<gene>
    <name evidence="7" type="ORF">WH47_05709</name>
</gene>
<name>A0A0L7QR11_9HYME</name>
<dbReference type="Proteomes" id="UP000053825">
    <property type="component" value="Unassembled WGS sequence"/>
</dbReference>
<dbReference type="OrthoDB" id="10254713at2759"/>
<dbReference type="GO" id="GO:0005737">
    <property type="term" value="C:cytoplasm"/>
    <property type="evidence" value="ECO:0007669"/>
    <property type="project" value="TreeGrafter"/>
</dbReference>